<name>A0A8X6QM90_NEPPI</name>
<protein>
    <submittedName>
        <fullName evidence="1">Uncharacterized protein</fullName>
    </submittedName>
</protein>
<proteinExistence type="predicted"/>
<reference evidence="1" key="1">
    <citation type="submission" date="2020-08" db="EMBL/GenBank/DDBJ databases">
        <title>Multicomponent nature underlies the extraordinary mechanical properties of spider dragline silk.</title>
        <authorList>
            <person name="Kono N."/>
            <person name="Nakamura H."/>
            <person name="Mori M."/>
            <person name="Yoshida Y."/>
            <person name="Ohtoshi R."/>
            <person name="Malay A.D."/>
            <person name="Moran D.A.P."/>
            <person name="Tomita M."/>
            <person name="Numata K."/>
            <person name="Arakawa K."/>
        </authorList>
    </citation>
    <scope>NUCLEOTIDE SEQUENCE</scope>
</reference>
<accession>A0A8X6QM90</accession>
<dbReference type="Proteomes" id="UP000887013">
    <property type="component" value="Unassembled WGS sequence"/>
</dbReference>
<comment type="caution">
    <text evidence="1">The sequence shown here is derived from an EMBL/GenBank/DDBJ whole genome shotgun (WGS) entry which is preliminary data.</text>
</comment>
<organism evidence="1 2">
    <name type="scientific">Nephila pilipes</name>
    <name type="common">Giant wood spider</name>
    <name type="synonym">Nephila maculata</name>
    <dbReference type="NCBI Taxonomy" id="299642"/>
    <lineage>
        <taxon>Eukaryota</taxon>
        <taxon>Metazoa</taxon>
        <taxon>Ecdysozoa</taxon>
        <taxon>Arthropoda</taxon>
        <taxon>Chelicerata</taxon>
        <taxon>Arachnida</taxon>
        <taxon>Araneae</taxon>
        <taxon>Araneomorphae</taxon>
        <taxon>Entelegynae</taxon>
        <taxon>Araneoidea</taxon>
        <taxon>Nephilidae</taxon>
        <taxon>Nephila</taxon>
    </lineage>
</organism>
<dbReference type="EMBL" id="BMAW01081834">
    <property type="protein sequence ID" value="GFU26435.1"/>
    <property type="molecule type" value="Genomic_DNA"/>
</dbReference>
<sequence length="78" mass="8986">MYGPTKLSALIPAHILRVKRCGARDRALSQMQLVVGDHPAVVIEHSENKKDVRLRPAECEGQLIKTILWRWQAPVRWF</sequence>
<dbReference type="AlphaFoldDB" id="A0A8X6QM90"/>
<evidence type="ECO:0000313" key="1">
    <source>
        <dbReference type="EMBL" id="GFU26435.1"/>
    </source>
</evidence>
<evidence type="ECO:0000313" key="2">
    <source>
        <dbReference type="Proteomes" id="UP000887013"/>
    </source>
</evidence>
<keyword evidence="2" id="KW-1185">Reference proteome</keyword>
<gene>
    <name evidence="1" type="ORF">NPIL_87611</name>
</gene>